<feature type="signal peptide" evidence="1">
    <location>
        <begin position="1"/>
        <end position="19"/>
    </location>
</feature>
<dbReference type="Proteomes" id="UP000024635">
    <property type="component" value="Unassembled WGS sequence"/>
</dbReference>
<evidence type="ECO:0000313" key="3">
    <source>
        <dbReference type="Proteomes" id="UP000024635"/>
    </source>
</evidence>
<evidence type="ECO:0000256" key="1">
    <source>
        <dbReference type="SAM" id="SignalP"/>
    </source>
</evidence>
<reference evidence="3" key="1">
    <citation type="journal article" date="2015" name="Nat. Genet.">
        <title>The genome and transcriptome of the zoonotic hookworm Ancylostoma ceylanicum identify infection-specific gene families.</title>
        <authorList>
            <person name="Schwarz E.M."/>
            <person name="Hu Y."/>
            <person name="Antoshechkin I."/>
            <person name="Miller M.M."/>
            <person name="Sternberg P.W."/>
            <person name="Aroian R.V."/>
        </authorList>
    </citation>
    <scope>NUCLEOTIDE SEQUENCE</scope>
    <source>
        <strain evidence="3">HY135</strain>
    </source>
</reference>
<protein>
    <recommendedName>
        <fullName evidence="4">C2H2-type domain-containing protein</fullName>
    </recommendedName>
</protein>
<keyword evidence="1" id="KW-0732">Signal</keyword>
<organism evidence="2 3">
    <name type="scientific">Ancylostoma ceylanicum</name>
    <dbReference type="NCBI Taxonomy" id="53326"/>
    <lineage>
        <taxon>Eukaryota</taxon>
        <taxon>Metazoa</taxon>
        <taxon>Ecdysozoa</taxon>
        <taxon>Nematoda</taxon>
        <taxon>Chromadorea</taxon>
        <taxon>Rhabditida</taxon>
        <taxon>Rhabditina</taxon>
        <taxon>Rhabditomorpha</taxon>
        <taxon>Strongyloidea</taxon>
        <taxon>Ancylostomatidae</taxon>
        <taxon>Ancylostomatinae</taxon>
        <taxon>Ancylostoma</taxon>
    </lineage>
</organism>
<evidence type="ECO:0008006" key="4">
    <source>
        <dbReference type="Google" id="ProtNLM"/>
    </source>
</evidence>
<name>A0A016TT76_9BILA</name>
<accession>A0A016TT76</accession>
<evidence type="ECO:0000313" key="2">
    <source>
        <dbReference type="EMBL" id="EYC06239.1"/>
    </source>
</evidence>
<dbReference type="OrthoDB" id="5787264at2759"/>
<dbReference type="EMBL" id="JARK01001413">
    <property type="protein sequence ID" value="EYC06239.1"/>
    <property type="molecule type" value="Genomic_DNA"/>
</dbReference>
<sequence>MSTLEVSFELVMYLIISTADPPWGYVGSPCGMCGSTMGSSGTADPPRECGNPPIYWETQPCNKGLQYVCQIAPCDSTNYCSEPLSAHRQMHRMYMHPKAN</sequence>
<feature type="chain" id="PRO_5001491442" description="C2H2-type domain-containing protein" evidence="1">
    <location>
        <begin position="20"/>
        <end position="100"/>
    </location>
</feature>
<gene>
    <name evidence="2" type="primary">Acey_s0077.g1099</name>
    <name evidence="2" type="ORF">Y032_0077g1099</name>
</gene>
<proteinExistence type="predicted"/>
<dbReference type="AlphaFoldDB" id="A0A016TT76"/>
<comment type="caution">
    <text evidence="2">The sequence shown here is derived from an EMBL/GenBank/DDBJ whole genome shotgun (WGS) entry which is preliminary data.</text>
</comment>
<keyword evidence="3" id="KW-1185">Reference proteome</keyword>